<organism evidence="2 3">
    <name type="scientific">Pterulicium gracile</name>
    <dbReference type="NCBI Taxonomy" id="1884261"/>
    <lineage>
        <taxon>Eukaryota</taxon>
        <taxon>Fungi</taxon>
        <taxon>Dikarya</taxon>
        <taxon>Basidiomycota</taxon>
        <taxon>Agaricomycotina</taxon>
        <taxon>Agaricomycetes</taxon>
        <taxon>Agaricomycetidae</taxon>
        <taxon>Agaricales</taxon>
        <taxon>Pleurotineae</taxon>
        <taxon>Pterulaceae</taxon>
        <taxon>Pterulicium</taxon>
    </lineage>
</organism>
<sequence>MVLRNTKREDAAFISFHVWVLGMSIVALLNESVPHILASFFTHVAATAWAGFQIYSTEVFRKKFNRLILDGACRDPVDLVPDSWDAGYWSLRRNSEVPILAFNVAALFLSAFMTWKLLKSFGWQTFKRVGASRSVNKLYSIVLTLSIVIQLSLFFMAVTLATWVDQLANGSMAKLADYKTFYQIVFILTLITLIPWLVTERRGPMLIFLVLSIWFFAGFGGMFLANSFRWTFMTWSFFGVMASLSVIFTLTAFVLGLVCWRNFGRGLKQQLVVEEALAGHDFVTVDRKGDIEKVAFPVEVPLPTYSVAFDTRRM</sequence>
<reference evidence="2 3" key="1">
    <citation type="journal article" date="2019" name="Nat. Ecol. Evol.">
        <title>Megaphylogeny resolves global patterns of mushroom evolution.</title>
        <authorList>
            <person name="Varga T."/>
            <person name="Krizsan K."/>
            <person name="Foldi C."/>
            <person name="Dima B."/>
            <person name="Sanchez-Garcia M."/>
            <person name="Sanchez-Ramirez S."/>
            <person name="Szollosi G.J."/>
            <person name="Szarkandi J.G."/>
            <person name="Papp V."/>
            <person name="Albert L."/>
            <person name="Andreopoulos W."/>
            <person name="Angelini C."/>
            <person name="Antonin V."/>
            <person name="Barry K.W."/>
            <person name="Bougher N.L."/>
            <person name="Buchanan P."/>
            <person name="Buyck B."/>
            <person name="Bense V."/>
            <person name="Catcheside P."/>
            <person name="Chovatia M."/>
            <person name="Cooper J."/>
            <person name="Damon W."/>
            <person name="Desjardin D."/>
            <person name="Finy P."/>
            <person name="Geml J."/>
            <person name="Haridas S."/>
            <person name="Hughes K."/>
            <person name="Justo A."/>
            <person name="Karasinski D."/>
            <person name="Kautmanova I."/>
            <person name="Kiss B."/>
            <person name="Kocsube S."/>
            <person name="Kotiranta H."/>
            <person name="LaButti K.M."/>
            <person name="Lechner B.E."/>
            <person name="Liimatainen K."/>
            <person name="Lipzen A."/>
            <person name="Lukacs Z."/>
            <person name="Mihaltcheva S."/>
            <person name="Morgado L.N."/>
            <person name="Niskanen T."/>
            <person name="Noordeloos M.E."/>
            <person name="Ohm R.A."/>
            <person name="Ortiz-Santana B."/>
            <person name="Ovrebo C."/>
            <person name="Racz N."/>
            <person name="Riley R."/>
            <person name="Savchenko A."/>
            <person name="Shiryaev A."/>
            <person name="Soop K."/>
            <person name="Spirin V."/>
            <person name="Szebenyi C."/>
            <person name="Tomsovsky M."/>
            <person name="Tulloss R.E."/>
            <person name="Uehling J."/>
            <person name="Grigoriev I.V."/>
            <person name="Vagvolgyi C."/>
            <person name="Papp T."/>
            <person name="Martin F.M."/>
            <person name="Miettinen O."/>
            <person name="Hibbett D.S."/>
            <person name="Nagy L.G."/>
        </authorList>
    </citation>
    <scope>NUCLEOTIDE SEQUENCE [LARGE SCALE GENOMIC DNA]</scope>
    <source>
        <strain evidence="2 3">CBS 309.79</strain>
    </source>
</reference>
<dbReference type="OrthoDB" id="2684482at2759"/>
<keyword evidence="1" id="KW-1133">Transmembrane helix</keyword>
<dbReference type="PANTHER" id="PTHR34391:SF2">
    <property type="entry name" value="TRP C-TERMINAL DOMAIN-CONTAINING PROTEIN"/>
    <property type="match status" value="1"/>
</dbReference>
<dbReference type="GO" id="GO:0005794">
    <property type="term" value="C:Golgi apparatus"/>
    <property type="evidence" value="ECO:0007669"/>
    <property type="project" value="TreeGrafter"/>
</dbReference>
<dbReference type="AlphaFoldDB" id="A0A5C3QWH1"/>
<gene>
    <name evidence="2" type="ORF">BDV98DRAFT_146861</name>
</gene>
<feature type="transmembrane region" description="Helical" evidence="1">
    <location>
        <begin position="181"/>
        <end position="198"/>
    </location>
</feature>
<feature type="transmembrane region" description="Helical" evidence="1">
    <location>
        <begin position="205"/>
        <end position="225"/>
    </location>
</feature>
<proteinExistence type="predicted"/>
<accession>A0A5C3QWH1</accession>
<keyword evidence="1" id="KW-0812">Transmembrane</keyword>
<feature type="transmembrane region" description="Helical" evidence="1">
    <location>
        <begin position="12"/>
        <end position="29"/>
    </location>
</feature>
<feature type="transmembrane region" description="Helical" evidence="1">
    <location>
        <begin position="138"/>
        <end position="161"/>
    </location>
</feature>
<feature type="transmembrane region" description="Helical" evidence="1">
    <location>
        <begin position="99"/>
        <end position="118"/>
    </location>
</feature>
<name>A0A5C3QWH1_9AGAR</name>
<protein>
    <submittedName>
        <fullName evidence="2">Uncharacterized protein</fullName>
    </submittedName>
</protein>
<dbReference type="Proteomes" id="UP000305067">
    <property type="component" value="Unassembled WGS sequence"/>
</dbReference>
<evidence type="ECO:0000256" key="1">
    <source>
        <dbReference type="SAM" id="Phobius"/>
    </source>
</evidence>
<dbReference type="STRING" id="1884261.A0A5C3QWH1"/>
<evidence type="ECO:0000313" key="3">
    <source>
        <dbReference type="Proteomes" id="UP000305067"/>
    </source>
</evidence>
<dbReference type="InterPro" id="IPR040410">
    <property type="entry name" value="UPF0658_Golgi"/>
</dbReference>
<dbReference type="PANTHER" id="PTHR34391">
    <property type="entry name" value="UPF0658 GOLGI APPARATUS MEMBRANE PROTEIN C1952.10C-RELATED"/>
    <property type="match status" value="1"/>
</dbReference>
<keyword evidence="1" id="KW-0472">Membrane</keyword>
<evidence type="ECO:0000313" key="2">
    <source>
        <dbReference type="EMBL" id="TFL06335.1"/>
    </source>
</evidence>
<dbReference type="EMBL" id="ML178815">
    <property type="protein sequence ID" value="TFL06335.1"/>
    <property type="molecule type" value="Genomic_DNA"/>
</dbReference>
<feature type="transmembrane region" description="Helical" evidence="1">
    <location>
        <begin position="237"/>
        <end position="260"/>
    </location>
</feature>
<keyword evidence="3" id="KW-1185">Reference proteome</keyword>